<dbReference type="GO" id="GO:0005737">
    <property type="term" value="C:cytoplasm"/>
    <property type="evidence" value="ECO:0007669"/>
    <property type="project" value="UniProtKB-ARBA"/>
</dbReference>
<reference evidence="5" key="3">
    <citation type="submission" date="2016-03" db="UniProtKB">
        <authorList>
            <consortium name="EnsemblProtists"/>
        </authorList>
    </citation>
    <scope>IDENTIFICATION</scope>
</reference>
<dbReference type="InterPro" id="IPR001680">
    <property type="entry name" value="WD40_rpt"/>
</dbReference>
<protein>
    <submittedName>
        <fullName evidence="4 5">Uncharacterized protein</fullName>
    </submittedName>
</protein>
<dbReference type="OrthoDB" id="1667587at2759"/>
<evidence type="ECO:0000313" key="6">
    <source>
        <dbReference type="Proteomes" id="UP000011087"/>
    </source>
</evidence>
<dbReference type="STRING" id="905079.L1IFH5"/>
<keyword evidence="2" id="KW-0677">Repeat</keyword>
<dbReference type="Proteomes" id="UP000011087">
    <property type="component" value="Unassembled WGS sequence"/>
</dbReference>
<dbReference type="InterPro" id="IPR015943">
    <property type="entry name" value="WD40/YVTN_repeat-like_dom_sf"/>
</dbReference>
<dbReference type="AlphaFoldDB" id="L1IFH5"/>
<dbReference type="Pfam" id="PF21032">
    <property type="entry name" value="PROPPIN"/>
    <property type="match status" value="1"/>
</dbReference>
<comment type="similarity">
    <text evidence="3">Belongs to the WD repeat PROPPIN family.</text>
</comment>
<reference evidence="6" key="2">
    <citation type="submission" date="2012-11" db="EMBL/GenBank/DDBJ databases">
        <authorList>
            <person name="Kuo A."/>
            <person name="Curtis B.A."/>
            <person name="Tanifuji G."/>
            <person name="Burki F."/>
            <person name="Gruber A."/>
            <person name="Irimia M."/>
            <person name="Maruyama S."/>
            <person name="Arias M.C."/>
            <person name="Ball S.G."/>
            <person name="Gile G.H."/>
            <person name="Hirakawa Y."/>
            <person name="Hopkins J.F."/>
            <person name="Rensing S.A."/>
            <person name="Schmutz J."/>
            <person name="Symeonidi A."/>
            <person name="Elias M."/>
            <person name="Eveleigh R.J."/>
            <person name="Herman E.K."/>
            <person name="Klute M.J."/>
            <person name="Nakayama T."/>
            <person name="Obornik M."/>
            <person name="Reyes-Prieto A."/>
            <person name="Armbrust E.V."/>
            <person name="Aves S.J."/>
            <person name="Beiko R.G."/>
            <person name="Coutinho P."/>
            <person name="Dacks J.B."/>
            <person name="Durnford D.G."/>
            <person name="Fast N.M."/>
            <person name="Green B.R."/>
            <person name="Grisdale C."/>
            <person name="Hempe F."/>
            <person name="Henrissat B."/>
            <person name="Hoppner M.P."/>
            <person name="Ishida K.-I."/>
            <person name="Kim E."/>
            <person name="Koreny L."/>
            <person name="Kroth P.G."/>
            <person name="Liu Y."/>
            <person name="Malik S.-B."/>
            <person name="Maier U.G."/>
            <person name="McRose D."/>
            <person name="Mock T."/>
            <person name="Neilson J.A."/>
            <person name="Onodera N.T."/>
            <person name="Poole A.M."/>
            <person name="Pritham E.J."/>
            <person name="Richards T.A."/>
            <person name="Rocap G."/>
            <person name="Roy S.W."/>
            <person name="Sarai C."/>
            <person name="Schaack S."/>
            <person name="Shirato S."/>
            <person name="Slamovits C.H."/>
            <person name="Spencer D.F."/>
            <person name="Suzuki S."/>
            <person name="Worden A.Z."/>
            <person name="Zauner S."/>
            <person name="Barry K."/>
            <person name="Bell C."/>
            <person name="Bharti A.K."/>
            <person name="Crow J.A."/>
            <person name="Grimwood J."/>
            <person name="Kramer R."/>
            <person name="Lindquist E."/>
            <person name="Lucas S."/>
            <person name="Salamov A."/>
            <person name="McFadden G.I."/>
            <person name="Lane C.E."/>
            <person name="Keeling P.J."/>
            <person name="Gray M.W."/>
            <person name="Grigoriev I.V."/>
            <person name="Archibald J.M."/>
        </authorList>
    </citation>
    <scope>NUCLEOTIDE SEQUENCE</scope>
    <source>
        <strain evidence="6">CCMP2712</strain>
    </source>
</reference>
<dbReference type="RefSeq" id="XP_005821585.1">
    <property type="nucleotide sequence ID" value="XM_005821528.1"/>
</dbReference>
<name>L1IFH5_GUITC</name>
<dbReference type="eggNOG" id="KOG2111">
    <property type="taxonomic scope" value="Eukaryota"/>
</dbReference>
<dbReference type="PaxDb" id="55529-EKX34605"/>
<evidence type="ECO:0000256" key="1">
    <source>
        <dbReference type="ARBA" id="ARBA00022574"/>
    </source>
</evidence>
<dbReference type="SUPFAM" id="SSF50978">
    <property type="entry name" value="WD40 repeat-like"/>
    <property type="match status" value="1"/>
</dbReference>
<dbReference type="EnsemblProtists" id="EKX34605">
    <property type="protein sequence ID" value="EKX34605"/>
    <property type="gene ID" value="GUITHDRAFT_90449"/>
</dbReference>
<dbReference type="InterPro" id="IPR036322">
    <property type="entry name" value="WD40_repeat_dom_sf"/>
</dbReference>
<dbReference type="InterPro" id="IPR048720">
    <property type="entry name" value="PROPPIN"/>
</dbReference>
<evidence type="ECO:0000256" key="3">
    <source>
        <dbReference type="ARBA" id="ARBA00025740"/>
    </source>
</evidence>
<keyword evidence="1" id="KW-0853">WD repeat</keyword>
<dbReference type="GeneID" id="17291351"/>
<dbReference type="OMA" id="NIAILEM"/>
<dbReference type="SMART" id="SM00320">
    <property type="entry name" value="WD40"/>
    <property type="match status" value="2"/>
</dbReference>
<proteinExistence type="inferred from homology"/>
<accession>L1IFH5</accession>
<sequence length="323" mass="35968">MVGRVSLNEERRCLTCASERGYGIYLSVPLERYCWRSFAGGGFSFAELFGQSRVLALVGGRPSPCGFSESSIVLWDDESSRRLWELKLFSPIVGVITRRGFLAAVLENKLVLYRIAHDFSWVRLERSLETLANPSGICTMSSPTTLSASSGEVSLPASRGSRPEEDRWFVVTHDDAHKHPIAHLALNRDGSYLASASRSGELIRLWGTQQGTSLVLMRELRRGSTAAAIYSISFSAKSDILCCSSDSGTVHLFSLQPAQSSLHARSNSYLMQVNRSRPLVPPDWFLAGRELCAKWTERFCTGGVSCTRIFTCLLTFLLHFRRR</sequence>
<gene>
    <name evidence="4" type="ORF">GUITHDRAFT_90449</name>
</gene>
<dbReference type="Gene3D" id="2.130.10.10">
    <property type="entry name" value="YVTN repeat-like/Quinoprotein amine dehydrogenase"/>
    <property type="match status" value="1"/>
</dbReference>
<evidence type="ECO:0000256" key="2">
    <source>
        <dbReference type="ARBA" id="ARBA00022737"/>
    </source>
</evidence>
<reference evidence="4 6" key="1">
    <citation type="journal article" date="2012" name="Nature">
        <title>Algal genomes reveal evolutionary mosaicism and the fate of nucleomorphs.</title>
        <authorList>
            <consortium name="DOE Joint Genome Institute"/>
            <person name="Curtis B.A."/>
            <person name="Tanifuji G."/>
            <person name="Burki F."/>
            <person name="Gruber A."/>
            <person name="Irimia M."/>
            <person name="Maruyama S."/>
            <person name="Arias M.C."/>
            <person name="Ball S.G."/>
            <person name="Gile G.H."/>
            <person name="Hirakawa Y."/>
            <person name="Hopkins J.F."/>
            <person name="Kuo A."/>
            <person name="Rensing S.A."/>
            <person name="Schmutz J."/>
            <person name="Symeonidi A."/>
            <person name="Elias M."/>
            <person name="Eveleigh R.J."/>
            <person name="Herman E.K."/>
            <person name="Klute M.J."/>
            <person name="Nakayama T."/>
            <person name="Obornik M."/>
            <person name="Reyes-Prieto A."/>
            <person name="Armbrust E.V."/>
            <person name="Aves S.J."/>
            <person name="Beiko R.G."/>
            <person name="Coutinho P."/>
            <person name="Dacks J.B."/>
            <person name="Durnford D.G."/>
            <person name="Fast N.M."/>
            <person name="Green B.R."/>
            <person name="Grisdale C.J."/>
            <person name="Hempel F."/>
            <person name="Henrissat B."/>
            <person name="Hoppner M.P."/>
            <person name="Ishida K."/>
            <person name="Kim E."/>
            <person name="Koreny L."/>
            <person name="Kroth P.G."/>
            <person name="Liu Y."/>
            <person name="Malik S.B."/>
            <person name="Maier U.G."/>
            <person name="McRose D."/>
            <person name="Mock T."/>
            <person name="Neilson J.A."/>
            <person name="Onodera N.T."/>
            <person name="Poole A.M."/>
            <person name="Pritham E.J."/>
            <person name="Richards T.A."/>
            <person name="Rocap G."/>
            <person name="Roy S.W."/>
            <person name="Sarai C."/>
            <person name="Schaack S."/>
            <person name="Shirato S."/>
            <person name="Slamovits C.H."/>
            <person name="Spencer D.F."/>
            <person name="Suzuki S."/>
            <person name="Worden A.Z."/>
            <person name="Zauner S."/>
            <person name="Barry K."/>
            <person name="Bell C."/>
            <person name="Bharti A.K."/>
            <person name="Crow J.A."/>
            <person name="Grimwood J."/>
            <person name="Kramer R."/>
            <person name="Lindquist E."/>
            <person name="Lucas S."/>
            <person name="Salamov A."/>
            <person name="McFadden G.I."/>
            <person name="Lane C.E."/>
            <person name="Keeling P.J."/>
            <person name="Gray M.W."/>
            <person name="Grigoriev I.V."/>
            <person name="Archibald J.M."/>
        </authorList>
    </citation>
    <scope>NUCLEOTIDE SEQUENCE</scope>
    <source>
        <strain evidence="4 6">CCMP2712</strain>
    </source>
</reference>
<keyword evidence="6" id="KW-1185">Reference proteome</keyword>
<dbReference type="PANTHER" id="PTHR11227">
    <property type="entry name" value="WD-REPEAT PROTEIN INTERACTING WITH PHOSPHOINOSIDES WIPI -RELATED"/>
    <property type="match status" value="1"/>
</dbReference>
<dbReference type="KEGG" id="gtt:GUITHDRAFT_90449"/>
<dbReference type="HOGENOM" id="CLU_861787_0_0_1"/>
<dbReference type="EMBL" id="JH993106">
    <property type="protein sequence ID" value="EKX34605.1"/>
    <property type="molecule type" value="Genomic_DNA"/>
</dbReference>
<organism evidence="4">
    <name type="scientific">Guillardia theta (strain CCMP2712)</name>
    <name type="common">Cryptophyte</name>
    <dbReference type="NCBI Taxonomy" id="905079"/>
    <lineage>
        <taxon>Eukaryota</taxon>
        <taxon>Cryptophyceae</taxon>
        <taxon>Pyrenomonadales</taxon>
        <taxon>Geminigeraceae</taxon>
        <taxon>Guillardia</taxon>
    </lineage>
</organism>
<evidence type="ECO:0000313" key="5">
    <source>
        <dbReference type="EnsemblProtists" id="EKX34605"/>
    </source>
</evidence>
<evidence type="ECO:0000313" key="4">
    <source>
        <dbReference type="EMBL" id="EKX34605.1"/>
    </source>
</evidence>